<evidence type="ECO:0008006" key="3">
    <source>
        <dbReference type="Google" id="ProtNLM"/>
    </source>
</evidence>
<dbReference type="AlphaFoldDB" id="A0A371DEW4"/>
<dbReference type="Proteomes" id="UP000256964">
    <property type="component" value="Unassembled WGS sequence"/>
</dbReference>
<name>A0A371DEW4_9APHY</name>
<sequence>MDTKTADFEGKTRPELPVELYTHALEFLDPNQSSSVETLFSVLWTNNYLRTAASVSSLWKPYYDLRYTQCVPENEARRRAQFGEDYYKLYMKRRELDHRALTLVDAIRLEIPGRSLRARVLAQELSFDVWDALRAETVLPLPEYFRSPRDEITGEAAPQAFPRRYWARAVQGVIARYWAVRMWQRAVAGDPGVTFEEVLLGFSTFCGWSPYALAQELDSFAANCRQTFLTQKVVLDQADPKFDLAKACDTTIFYMRAEGWMDGEDMDEHILNIYPHIPLTEQFSFPLSALSRVWLFVALCRRLGLDAYPTMALPSTTPICCVRPQDPTGLPVVVEFSSLGPSVVRPITLTSAYQQMAGVVPGDIPPEMAWRCLPELPASTWFTFALKEAGQNLTLYREEEHEDWLHWENERLCTATHAIQCATMMIPAAEPPVLIHRGDMADMFPLDAQVIMLDVLLAQAPPGSSRGNIAAAVRMSVFNSETLDVLVMRRSRYPRTDIPYVGTIIPHSMLDDRPGFELDWKVSGVDERETYLAEGTLFKRQVFADGFEKTSTQASWPERYPPVGLSKKAARSWYLNWSHFGRYVEDVSFADADGDGQPTKLVMTAEMRTLYPEDCIPEPQPYLIPRIPQREL</sequence>
<organism evidence="1 2">
    <name type="scientific">Lentinus brumalis</name>
    <dbReference type="NCBI Taxonomy" id="2498619"/>
    <lineage>
        <taxon>Eukaryota</taxon>
        <taxon>Fungi</taxon>
        <taxon>Dikarya</taxon>
        <taxon>Basidiomycota</taxon>
        <taxon>Agaricomycotina</taxon>
        <taxon>Agaricomycetes</taxon>
        <taxon>Polyporales</taxon>
        <taxon>Polyporaceae</taxon>
        <taxon>Lentinus</taxon>
    </lineage>
</organism>
<accession>A0A371DEW4</accession>
<dbReference type="EMBL" id="KZ857396">
    <property type="protein sequence ID" value="RDX51067.1"/>
    <property type="molecule type" value="Genomic_DNA"/>
</dbReference>
<reference evidence="1 2" key="1">
    <citation type="journal article" date="2018" name="Biotechnol. Biofuels">
        <title>Integrative visual omics of the white-rot fungus Polyporus brumalis exposes the biotechnological potential of its oxidative enzymes for delignifying raw plant biomass.</title>
        <authorList>
            <person name="Miyauchi S."/>
            <person name="Rancon A."/>
            <person name="Drula E."/>
            <person name="Hage H."/>
            <person name="Chaduli D."/>
            <person name="Favel A."/>
            <person name="Grisel S."/>
            <person name="Henrissat B."/>
            <person name="Herpoel-Gimbert I."/>
            <person name="Ruiz-Duenas F.J."/>
            <person name="Chevret D."/>
            <person name="Hainaut M."/>
            <person name="Lin J."/>
            <person name="Wang M."/>
            <person name="Pangilinan J."/>
            <person name="Lipzen A."/>
            <person name="Lesage-Meessen L."/>
            <person name="Navarro D."/>
            <person name="Riley R."/>
            <person name="Grigoriev I.V."/>
            <person name="Zhou S."/>
            <person name="Raouche S."/>
            <person name="Rosso M.N."/>
        </authorList>
    </citation>
    <scope>NUCLEOTIDE SEQUENCE [LARGE SCALE GENOMIC DNA]</scope>
    <source>
        <strain evidence="1 2">BRFM 1820</strain>
    </source>
</reference>
<proteinExistence type="predicted"/>
<dbReference type="OrthoDB" id="28868at2759"/>
<gene>
    <name evidence="1" type="ORF">OH76DRAFT_345272</name>
</gene>
<dbReference type="STRING" id="139420.A0A371DEW4"/>
<evidence type="ECO:0000313" key="1">
    <source>
        <dbReference type="EMBL" id="RDX51067.1"/>
    </source>
</evidence>
<protein>
    <recommendedName>
        <fullName evidence="3">F-box domain-containing protein</fullName>
    </recommendedName>
</protein>
<evidence type="ECO:0000313" key="2">
    <source>
        <dbReference type="Proteomes" id="UP000256964"/>
    </source>
</evidence>
<keyword evidence="2" id="KW-1185">Reference proteome</keyword>